<protein>
    <submittedName>
        <fullName evidence="1">Uncharacterized protein</fullName>
    </submittedName>
</protein>
<gene>
    <name evidence="1" type="ORF">BU26DRAFT_33290</name>
</gene>
<keyword evidence="2" id="KW-1185">Reference proteome</keyword>
<organism evidence="1 2">
    <name type="scientific">Trematosphaeria pertusa</name>
    <dbReference type="NCBI Taxonomy" id="390896"/>
    <lineage>
        <taxon>Eukaryota</taxon>
        <taxon>Fungi</taxon>
        <taxon>Dikarya</taxon>
        <taxon>Ascomycota</taxon>
        <taxon>Pezizomycotina</taxon>
        <taxon>Dothideomycetes</taxon>
        <taxon>Pleosporomycetidae</taxon>
        <taxon>Pleosporales</taxon>
        <taxon>Massarineae</taxon>
        <taxon>Trematosphaeriaceae</taxon>
        <taxon>Trematosphaeria</taxon>
    </lineage>
</organism>
<dbReference type="EMBL" id="ML987189">
    <property type="protein sequence ID" value="KAF2256988.1"/>
    <property type="molecule type" value="Genomic_DNA"/>
</dbReference>
<dbReference type="Proteomes" id="UP000800094">
    <property type="component" value="Unassembled WGS sequence"/>
</dbReference>
<dbReference type="GeneID" id="54575536"/>
<sequence length="221" mass="24977">MSSAFWPISPATLCYAIALQPRLGTNKQHQPRRGSIRISFFSTPPSERVSKNTLSKLGFRRVSEKDRVDPERWVMAFRFPVRLFLAFPAEHDLRNAKGAEDLRLTMRCVCVCVCVCVSVGQSKRLKGLSTADFCTTNSRVRPEHCTAANRQRRPDTDGNLSIVIITLQRHMLTVAHHPPAAVSHCQFGYLASTDRPGIWYRARLKPPSHTTQLHHPAHPPF</sequence>
<proteinExistence type="predicted"/>
<name>A0A6A6J338_9PLEO</name>
<evidence type="ECO:0000313" key="2">
    <source>
        <dbReference type="Proteomes" id="UP000800094"/>
    </source>
</evidence>
<accession>A0A6A6J338</accession>
<reference evidence="1" key="1">
    <citation type="journal article" date="2020" name="Stud. Mycol.">
        <title>101 Dothideomycetes genomes: a test case for predicting lifestyles and emergence of pathogens.</title>
        <authorList>
            <person name="Haridas S."/>
            <person name="Albert R."/>
            <person name="Binder M."/>
            <person name="Bloem J."/>
            <person name="Labutti K."/>
            <person name="Salamov A."/>
            <person name="Andreopoulos B."/>
            <person name="Baker S."/>
            <person name="Barry K."/>
            <person name="Bills G."/>
            <person name="Bluhm B."/>
            <person name="Cannon C."/>
            <person name="Castanera R."/>
            <person name="Culley D."/>
            <person name="Daum C."/>
            <person name="Ezra D."/>
            <person name="Gonzalez J."/>
            <person name="Henrissat B."/>
            <person name="Kuo A."/>
            <person name="Liang C."/>
            <person name="Lipzen A."/>
            <person name="Lutzoni F."/>
            <person name="Magnuson J."/>
            <person name="Mondo S."/>
            <person name="Nolan M."/>
            <person name="Ohm R."/>
            <person name="Pangilinan J."/>
            <person name="Park H.-J."/>
            <person name="Ramirez L."/>
            <person name="Alfaro M."/>
            <person name="Sun H."/>
            <person name="Tritt A."/>
            <person name="Yoshinaga Y."/>
            <person name="Zwiers L.-H."/>
            <person name="Turgeon B."/>
            <person name="Goodwin S."/>
            <person name="Spatafora J."/>
            <person name="Crous P."/>
            <person name="Grigoriev I."/>
        </authorList>
    </citation>
    <scope>NUCLEOTIDE SEQUENCE</scope>
    <source>
        <strain evidence="1">CBS 122368</strain>
    </source>
</reference>
<dbReference type="RefSeq" id="XP_033691992.1">
    <property type="nucleotide sequence ID" value="XM_033822206.1"/>
</dbReference>
<evidence type="ECO:0000313" key="1">
    <source>
        <dbReference type="EMBL" id="KAF2256988.1"/>
    </source>
</evidence>
<dbReference type="AlphaFoldDB" id="A0A6A6J338"/>